<evidence type="ECO:0000313" key="8">
    <source>
        <dbReference type="EMBL" id="EUC46202.1"/>
    </source>
</evidence>
<evidence type="ECO:0000259" key="6">
    <source>
        <dbReference type="PROSITE" id="PS50089"/>
    </source>
</evidence>
<dbReference type="GO" id="GO:0008270">
    <property type="term" value="F:zinc ion binding"/>
    <property type="evidence" value="ECO:0007669"/>
    <property type="project" value="UniProtKB-KW"/>
</dbReference>
<gene>
    <name evidence="8" type="ORF">COCMIDRAFT_25747</name>
</gene>
<dbReference type="Proteomes" id="UP000054032">
    <property type="component" value="Unassembled WGS sequence"/>
</dbReference>
<reference evidence="8 9" key="1">
    <citation type="journal article" date="2013" name="PLoS Genet.">
        <title>Comparative genome structure, secondary metabolite, and effector coding capacity across Cochliobolus pathogens.</title>
        <authorList>
            <person name="Condon B.J."/>
            <person name="Leng Y."/>
            <person name="Wu D."/>
            <person name="Bushley K.E."/>
            <person name="Ohm R.A."/>
            <person name="Otillar R."/>
            <person name="Martin J."/>
            <person name="Schackwitz W."/>
            <person name="Grimwood J."/>
            <person name="MohdZainudin N."/>
            <person name="Xue C."/>
            <person name="Wang R."/>
            <person name="Manning V.A."/>
            <person name="Dhillon B."/>
            <person name="Tu Z.J."/>
            <person name="Steffenson B.J."/>
            <person name="Salamov A."/>
            <person name="Sun H."/>
            <person name="Lowry S."/>
            <person name="LaButti K."/>
            <person name="Han J."/>
            <person name="Copeland A."/>
            <person name="Lindquist E."/>
            <person name="Barry K."/>
            <person name="Schmutz J."/>
            <person name="Baker S.E."/>
            <person name="Ciuffetti L.M."/>
            <person name="Grigoriev I.V."/>
            <person name="Zhong S."/>
            <person name="Turgeon B.G."/>
        </authorList>
    </citation>
    <scope>NUCLEOTIDE SEQUENCE [LARGE SCALE GENOMIC DNA]</scope>
    <source>
        <strain evidence="8 9">ATCC 44560</strain>
    </source>
</reference>
<evidence type="ECO:0000313" key="9">
    <source>
        <dbReference type="Proteomes" id="UP000054032"/>
    </source>
</evidence>
<dbReference type="RefSeq" id="XP_007687282.1">
    <property type="nucleotide sequence ID" value="XM_007689092.1"/>
</dbReference>
<feature type="domain" description="RING-Gid-type" evidence="7">
    <location>
        <begin position="246"/>
        <end position="299"/>
    </location>
</feature>
<protein>
    <submittedName>
        <fullName evidence="8">Uncharacterized protein</fullName>
    </submittedName>
</protein>
<keyword evidence="3" id="KW-0862">Zinc</keyword>
<dbReference type="Pfam" id="PF13445">
    <property type="entry name" value="zf-RING_UBOX"/>
    <property type="match status" value="1"/>
</dbReference>
<keyword evidence="9" id="KW-1185">Reference proteome</keyword>
<proteinExistence type="predicted"/>
<dbReference type="InterPro" id="IPR001841">
    <property type="entry name" value="Znf_RING"/>
</dbReference>
<dbReference type="AlphaFoldDB" id="W6Z397"/>
<dbReference type="EMBL" id="KI963970">
    <property type="protein sequence ID" value="EUC46202.1"/>
    <property type="molecule type" value="Genomic_DNA"/>
</dbReference>
<evidence type="ECO:0000256" key="1">
    <source>
        <dbReference type="ARBA" id="ARBA00022723"/>
    </source>
</evidence>
<dbReference type="SMART" id="SM00184">
    <property type="entry name" value="RING"/>
    <property type="match status" value="1"/>
</dbReference>
<evidence type="ECO:0000259" key="7">
    <source>
        <dbReference type="PROSITE" id="PS51867"/>
    </source>
</evidence>
<dbReference type="PROSITE" id="PS51867">
    <property type="entry name" value="ZF_RING_GID"/>
    <property type="match status" value="1"/>
</dbReference>
<dbReference type="OrthoDB" id="3687216at2759"/>
<evidence type="ECO:0000256" key="3">
    <source>
        <dbReference type="ARBA" id="ARBA00022833"/>
    </source>
</evidence>
<accession>W6Z397</accession>
<feature type="domain" description="RING-type" evidence="6">
    <location>
        <begin position="246"/>
        <end position="300"/>
    </location>
</feature>
<name>W6Z397_COCMI</name>
<keyword evidence="1" id="KW-0479">Metal-binding</keyword>
<sequence length="394" mass="44954">MDVSQEETFLNCEETRKECEFFIKFCKTENMGPGLMPRFWQSALMLSRSLTDRFLGAEMQSSKPAWWTDELVQRHLKTIHRVRNCERELRYLAHDKEIFPLPREDVCATESRELLEAVLVGVNHDMVAARVLYLLKESSEGRSTFPSDGGLRYGGRDFWANLTGGDEVLLPEQYRFLRWDHRMEPLSQEWQAAVGLVGWLTQQERNLARTIRGSCVEASVIDTDDRVELSQTSIAYEMIGPNCKDCPVCQEGLAKAAAEDGEVPIKTPCGHVVGKDCLQAWVKPWDGDEKPGNPTCPMCRAQLPLLGSLPLIKQLELLPREVQQIAREWVAYARSDEALDREVDTFLLEAREEEIYGCYGVELGDMLARLETRRLTFIQYQKALEEVLAGMRTG</sequence>
<evidence type="ECO:0000256" key="2">
    <source>
        <dbReference type="ARBA" id="ARBA00022771"/>
    </source>
</evidence>
<dbReference type="Gene3D" id="3.30.40.10">
    <property type="entry name" value="Zinc/RING finger domain, C3HC4 (zinc finger)"/>
    <property type="match status" value="1"/>
</dbReference>
<dbReference type="HOGENOM" id="CLU_700169_0_0_1"/>
<dbReference type="STRING" id="930090.W6Z397"/>
<dbReference type="SUPFAM" id="SSF57850">
    <property type="entry name" value="RING/U-box"/>
    <property type="match status" value="1"/>
</dbReference>
<evidence type="ECO:0000256" key="5">
    <source>
        <dbReference type="PROSITE-ProRule" id="PRU01215"/>
    </source>
</evidence>
<dbReference type="KEGG" id="bor:COCMIDRAFT_25747"/>
<dbReference type="InterPro" id="IPR013083">
    <property type="entry name" value="Znf_RING/FYVE/PHD"/>
</dbReference>
<organism evidence="8 9">
    <name type="scientific">Bipolaris oryzae ATCC 44560</name>
    <dbReference type="NCBI Taxonomy" id="930090"/>
    <lineage>
        <taxon>Eukaryota</taxon>
        <taxon>Fungi</taxon>
        <taxon>Dikarya</taxon>
        <taxon>Ascomycota</taxon>
        <taxon>Pezizomycotina</taxon>
        <taxon>Dothideomycetes</taxon>
        <taxon>Pleosporomycetidae</taxon>
        <taxon>Pleosporales</taxon>
        <taxon>Pleosporineae</taxon>
        <taxon>Pleosporaceae</taxon>
        <taxon>Bipolaris</taxon>
    </lineage>
</organism>
<keyword evidence="2 4" id="KW-0863">Zinc-finger</keyword>
<dbReference type="GeneID" id="19120816"/>
<dbReference type="InterPro" id="IPR027370">
    <property type="entry name" value="Znf-RING_euk"/>
</dbReference>
<dbReference type="InterPro" id="IPR044063">
    <property type="entry name" value="ZF_RING_GID"/>
</dbReference>
<dbReference type="GO" id="GO:0061630">
    <property type="term" value="F:ubiquitin protein ligase activity"/>
    <property type="evidence" value="ECO:0007669"/>
    <property type="project" value="InterPro"/>
</dbReference>
<feature type="zinc finger region" description="RING-Gid-type" evidence="5">
    <location>
        <begin position="246"/>
        <end position="299"/>
    </location>
</feature>
<evidence type="ECO:0000256" key="4">
    <source>
        <dbReference type="PROSITE-ProRule" id="PRU00175"/>
    </source>
</evidence>
<dbReference type="PROSITE" id="PS50089">
    <property type="entry name" value="ZF_RING_2"/>
    <property type="match status" value="1"/>
</dbReference>